<dbReference type="Gene3D" id="3.30.2320.10">
    <property type="entry name" value="hypothetical protein PF0899 domain"/>
    <property type="match status" value="1"/>
</dbReference>
<dbReference type="RefSeq" id="WP_131573260.1">
    <property type="nucleotide sequence ID" value="NZ_CBCSAJ010000003.1"/>
</dbReference>
<comment type="caution">
    <text evidence="3">The sequence shown here is derived from an EMBL/GenBank/DDBJ whole genome shotgun (WGS) entry which is preliminary data.</text>
</comment>
<accession>A0ABW4DZ16</accession>
<name>A0ABW4DZ16_9RHOB</name>
<dbReference type="SUPFAM" id="SSF56563">
    <property type="entry name" value="Major capsid protein gp5"/>
    <property type="match status" value="1"/>
</dbReference>
<evidence type="ECO:0000259" key="2">
    <source>
        <dbReference type="Pfam" id="PF05065"/>
    </source>
</evidence>
<reference evidence="4" key="1">
    <citation type="journal article" date="2019" name="Int. J. Syst. Evol. Microbiol.">
        <title>The Global Catalogue of Microorganisms (GCM) 10K type strain sequencing project: providing services to taxonomists for standard genome sequencing and annotation.</title>
        <authorList>
            <consortium name="The Broad Institute Genomics Platform"/>
            <consortium name="The Broad Institute Genome Sequencing Center for Infectious Disease"/>
            <person name="Wu L."/>
            <person name="Ma J."/>
        </authorList>
    </citation>
    <scope>NUCLEOTIDE SEQUENCE [LARGE SCALE GENOMIC DNA]</scope>
    <source>
        <strain evidence="4">CCM 8875</strain>
    </source>
</reference>
<dbReference type="EMBL" id="JBHTOQ010000022">
    <property type="protein sequence ID" value="MFD1481894.1"/>
    <property type="molecule type" value="Genomic_DNA"/>
</dbReference>
<dbReference type="Gene3D" id="3.30.2400.10">
    <property type="entry name" value="Major capsid protein gp5"/>
    <property type="match status" value="1"/>
</dbReference>
<dbReference type="InterPro" id="IPR024455">
    <property type="entry name" value="Phage_capsid"/>
</dbReference>
<evidence type="ECO:0000256" key="1">
    <source>
        <dbReference type="ARBA" id="ARBA00004328"/>
    </source>
</evidence>
<dbReference type="Pfam" id="PF05065">
    <property type="entry name" value="Phage_capsid"/>
    <property type="match status" value="1"/>
</dbReference>
<organism evidence="3 4">
    <name type="scientific">Paracoccus nototheniae</name>
    <dbReference type="NCBI Taxonomy" id="2489002"/>
    <lineage>
        <taxon>Bacteria</taxon>
        <taxon>Pseudomonadati</taxon>
        <taxon>Pseudomonadota</taxon>
        <taxon>Alphaproteobacteria</taxon>
        <taxon>Rhodobacterales</taxon>
        <taxon>Paracoccaceae</taxon>
        <taxon>Paracoccus</taxon>
    </lineage>
</organism>
<comment type="subcellular location">
    <subcellularLocation>
        <location evidence="1">Virion</location>
    </subcellularLocation>
</comment>
<dbReference type="NCBIfam" id="TIGR01554">
    <property type="entry name" value="major_cap_HK97"/>
    <property type="match status" value="1"/>
</dbReference>
<sequence>MTEVKAAGGGDMSADLKGAMMGFVSELRGFREDIQTKLIAQEERMTMIDRKTALRGRAPLSATAEVEVPHQKAFGAYLRCGDDDGLRGLVLEEKALSVASDGGFLAAPQVAAAVQNVLHAGASLRRLANVVTVESAVYEVLVEKGEMAAGWATEATTTETGNAGIDRITIPVHELSAMPKASQRLLDDAAFDVEGWLAERIADKFARSEAGAFIKGDGVAKPRGILSYPTAANASATTAQIGFVTSGALGDFNATAPADCLIDVVYALGAEYRANASFVMNSKTAARVRKMKDADGRFLWSDALSAGQVPQLLGYPVLISEDMPDVDSNTLAIAFGDFRAAYTIVERPDLRVLRDPFSAKPHVLFYATKRVGGGVTDFRALKLIKFS</sequence>
<dbReference type="Proteomes" id="UP001597302">
    <property type="component" value="Unassembled WGS sequence"/>
</dbReference>
<keyword evidence="4" id="KW-1185">Reference proteome</keyword>
<feature type="domain" description="Phage capsid-like C-terminal" evidence="2">
    <location>
        <begin position="102"/>
        <end position="386"/>
    </location>
</feature>
<evidence type="ECO:0000313" key="3">
    <source>
        <dbReference type="EMBL" id="MFD1481894.1"/>
    </source>
</evidence>
<gene>
    <name evidence="3" type="ORF">ACFQ5P_11370</name>
</gene>
<evidence type="ECO:0000313" key="4">
    <source>
        <dbReference type="Proteomes" id="UP001597302"/>
    </source>
</evidence>
<dbReference type="InterPro" id="IPR054612">
    <property type="entry name" value="Phage_capsid-like_C"/>
</dbReference>
<proteinExistence type="predicted"/>
<protein>
    <submittedName>
        <fullName evidence="3">Phage major capsid protein</fullName>
    </submittedName>
</protein>